<dbReference type="Gene3D" id="3.40.50.150">
    <property type="entry name" value="Vaccinia Virus protein VP39"/>
    <property type="match status" value="1"/>
</dbReference>
<evidence type="ECO:0000256" key="2">
    <source>
        <dbReference type="ARBA" id="ARBA00022679"/>
    </source>
</evidence>
<dbReference type="InterPro" id="IPR023149">
    <property type="entry name" value="Trans_acon_MeTrfase_C"/>
</dbReference>
<feature type="domain" description="Methyltransferase" evidence="4">
    <location>
        <begin position="36"/>
        <end position="124"/>
    </location>
</feature>
<evidence type="ECO:0000313" key="6">
    <source>
        <dbReference type="Proteomes" id="UP000198755"/>
    </source>
</evidence>
<dbReference type="PANTHER" id="PTHR43861:SF1">
    <property type="entry name" value="TRANS-ACONITATE 2-METHYLTRANSFERASE"/>
    <property type="match status" value="1"/>
</dbReference>
<proteinExistence type="predicted"/>
<reference evidence="5 6" key="1">
    <citation type="submission" date="2016-10" db="EMBL/GenBank/DDBJ databases">
        <authorList>
            <person name="de Groot N.N."/>
        </authorList>
    </citation>
    <scope>NUCLEOTIDE SEQUENCE [LARGE SCALE GENOMIC DNA]</scope>
    <source>
        <strain evidence="5 6">NE2</strain>
    </source>
</reference>
<sequence>MGDWDAAQYLKFEEERTRPAIDLLAHVSIGDPWTCVDIGCGPGNSTELLVKRFPAASITGLDRSPDMLAAAKLRLPRVNFELMDLNKWKPQCRYDVIFANAILQWMPDHEVLFPRLMSLLAPGGCLSAQMPDNLQEPAHALMRMIAAEGPWRAKPHADRQVPDEDRPDRGVLRAARV</sequence>
<dbReference type="InterPro" id="IPR041698">
    <property type="entry name" value="Methyltransf_25"/>
</dbReference>
<feature type="compositionally biased region" description="Basic and acidic residues" evidence="3">
    <location>
        <begin position="155"/>
        <end position="171"/>
    </location>
</feature>
<dbReference type="GO" id="GO:0030798">
    <property type="term" value="F:trans-aconitate 2-methyltransferase activity"/>
    <property type="evidence" value="ECO:0007669"/>
    <property type="project" value="InterPro"/>
</dbReference>
<dbReference type="Pfam" id="PF13649">
    <property type="entry name" value="Methyltransf_25"/>
    <property type="match status" value="1"/>
</dbReference>
<evidence type="ECO:0000256" key="3">
    <source>
        <dbReference type="SAM" id="MobiDB-lite"/>
    </source>
</evidence>
<keyword evidence="2 5" id="KW-0808">Transferase</keyword>
<protein>
    <submittedName>
        <fullName evidence="5">Trans-aconitate 2-methyltransferase</fullName>
    </submittedName>
</protein>
<dbReference type="AlphaFoldDB" id="A0A1I4ASJ3"/>
<evidence type="ECO:0000256" key="1">
    <source>
        <dbReference type="ARBA" id="ARBA00022603"/>
    </source>
</evidence>
<keyword evidence="6" id="KW-1185">Reference proteome</keyword>
<gene>
    <name evidence="5" type="ORF">SAMN05444581_11184</name>
</gene>
<dbReference type="PANTHER" id="PTHR43861">
    <property type="entry name" value="TRANS-ACONITATE 2-METHYLTRANSFERASE-RELATED"/>
    <property type="match status" value="1"/>
</dbReference>
<evidence type="ECO:0000259" key="4">
    <source>
        <dbReference type="Pfam" id="PF13649"/>
    </source>
</evidence>
<feature type="region of interest" description="Disordered" evidence="3">
    <location>
        <begin position="152"/>
        <end position="177"/>
    </location>
</feature>
<dbReference type="Gene3D" id="1.10.150.290">
    <property type="entry name" value="S-adenosyl-L-methionine-dependent methyltransferases"/>
    <property type="match status" value="1"/>
</dbReference>
<dbReference type="SUPFAM" id="SSF53335">
    <property type="entry name" value="S-adenosyl-L-methionine-dependent methyltransferases"/>
    <property type="match status" value="1"/>
</dbReference>
<evidence type="ECO:0000313" key="5">
    <source>
        <dbReference type="EMBL" id="SFK59190.1"/>
    </source>
</evidence>
<dbReference type="GO" id="GO:0032259">
    <property type="term" value="P:methylation"/>
    <property type="evidence" value="ECO:0007669"/>
    <property type="project" value="UniProtKB-KW"/>
</dbReference>
<keyword evidence="1 5" id="KW-0489">Methyltransferase</keyword>
<dbReference type="InterPro" id="IPR029063">
    <property type="entry name" value="SAM-dependent_MTases_sf"/>
</dbReference>
<dbReference type="CDD" id="cd02440">
    <property type="entry name" value="AdoMet_MTases"/>
    <property type="match status" value="1"/>
</dbReference>
<dbReference type="STRING" id="1612308.SAMN05444581_11184"/>
<name>A0A1I4ASJ3_9HYPH</name>
<organism evidence="5 6">
    <name type="scientific">Methylocapsa palsarum</name>
    <dbReference type="NCBI Taxonomy" id="1612308"/>
    <lineage>
        <taxon>Bacteria</taxon>
        <taxon>Pseudomonadati</taxon>
        <taxon>Pseudomonadota</taxon>
        <taxon>Alphaproteobacteria</taxon>
        <taxon>Hyphomicrobiales</taxon>
        <taxon>Beijerinckiaceae</taxon>
        <taxon>Methylocapsa</taxon>
    </lineage>
</organism>
<accession>A0A1I4ASJ3</accession>
<dbReference type="EMBL" id="FOSN01000011">
    <property type="protein sequence ID" value="SFK59190.1"/>
    <property type="molecule type" value="Genomic_DNA"/>
</dbReference>
<dbReference type="Proteomes" id="UP000198755">
    <property type="component" value="Unassembled WGS sequence"/>
</dbReference>